<evidence type="ECO:0000256" key="2">
    <source>
        <dbReference type="PIRSR" id="PIRSR006386-1"/>
    </source>
</evidence>
<dbReference type="EMBL" id="WESC01000002">
    <property type="protein sequence ID" value="KAB7742263.1"/>
    <property type="molecule type" value="Genomic_DNA"/>
</dbReference>
<dbReference type="Gene3D" id="3.40.30.10">
    <property type="entry name" value="Glutaredoxin"/>
    <property type="match status" value="1"/>
</dbReference>
<dbReference type="GO" id="GO:0006749">
    <property type="term" value="P:glutathione metabolic process"/>
    <property type="evidence" value="ECO:0007669"/>
    <property type="project" value="TreeGrafter"/>
</dbReference>
<dbReference type="InterPro" id="IPR001853">
    <property type="entry name" value="DSBA-like_thioredoxin_dom"/>
</dbReference>
<evidence type="ECO:0000313" key="5">
    <source>
        <dbReference type="Proteomes" id="UP000468901"/>
    </source>
</evidence>
<keyword evidence="1 4" id="KW-0413">Isomerase</keyword>
<dbReference type="RefSeq" id="WP_152214685.1">
    <property type="nucleotide sequence ID" value="NZ_JBAQYD010000140.1"/>
</dbReference>
<dbReference type="GO" id="GO:0004364">
    <property type="term" value="F:glutathione transferase activity"/>
    <property type="evidence" value="ECO:0007669"/>
    <property type="project" value="TreeGrafter"/>
</dbReference>
<dbReference type="InterPro" id="IPR044087">
    <property type="entry name" value="NahD-like"/>
</dbReference>
<proteinExistence type="inferred from homology"/>
<dbReference type="PANTHER" id="PTHR42943:SF2">
    <property type="entry name" value="GLUTATHIONE S-TRANSFERASE KAPPA 1"/>
    <property type="match status" value="1"/>
</dbReference>
<dbReference type="GO" id="GO:1901170">
    <property type="term" value="P:naphthalene catabolic process"/>
    <property type="evidence" value="ECO:0007669"/>
    <property type="project" value="InterPro"/>
</dbReference>
<dbReference type="PIRSF" id="PIRSF006386">
    <property type="entry name" value="HCCAis_GSTk"/>
    <property type="match status" value="1"/>
</dbReference>
<name>A0A6N6VS38_9HYPH</name>
<dbReference type="EC" id="5.99.1.4" evidence="1"/>
<dbReference type="AlphaFoldDB" id="A0A6N6VS38"/>
<feature type="domain" description="DSBA-like thioredoxin" evidence="3">
    <location>
        <begin position="3"/>
        <end position="187"/>
    </location>
</feature>
<accession>A0A6N6VS38</accession>
<reference evidence="4 5" key="1">
    <citation type="submission" date="2019-09" db="EMBL/GenBank/DDBJ databases">
        <title>Parvibaculum sedimenti sp. nov., isolated from sediment.</title>
        <authorList>
            <person name="Wang Y."/>
        </authorList>
    </citation>
    <scope>NUCLEOTIDE SEQUENCE [LARGE SCALE GENOMIC DNA]</scope>
    <source>
        <strain evidence="4 5">HXT-9</strain>
    </source>
</reference>
<dbReference type="Proteomes" id="UP000468901">
    <property type="component" value="Unassembled WGS sequence"/>
</dbReference>
<sequence length="201" mass="22133">MIVDFWYEFASTYSYPAAMRVEAAAEKAGVQLRWRPFLLGPIFGAQGWNDSPFNIYPAKGHYMWRDMARICAAQGLVLKEPVRFPQNGLNAARLALLGAEEGWAPGFTRAVYLANFAGQRDISDEAVLAELLTSLGLDASDAIARSRTPENKERLKVQTGEAIAKGVFGSPSFTVGDELFWGNDRLDDAIAWAAARLTQDL</sequence>
<dbReference type="CDD" id="cd03022">
    <property type="entry name" value="DsbA_HCCA_Iso"/>
    <property type="match status" value="1"/>
</dbReference>
<comment type="catalytic activity">
    <reaction evidence="1">
        <text>2-hydroxychromene-2-carboxylate = (3E)-4-(2-hydroxyphenyl)-2-oxobut-3-enoate</text>
        <dbReference type="Rhea" id="RHEA:27401"/>
        <dbReference type="ChEBI" id="CHEBI:59350"/>
        <dbReference type="ChEBI" id="CHEBI:59353"/>
        <dbReference type="EC" id="5.99.1.4"/>
    </reaction>
</comment>
<gene>
    <name evidence="4" type="ORF">F2P47_03075</name>
</gene>
<dbReference type="Pfam" id="PF01323">
    <property type="entry name" value="DSBA"/>
    <property type="match status" value="1"/>
</dbReference>
<dbReference type="SUPFAM" id="SSF52833">
    <property type="entry name" value="Thioredoxin-like"/>
    <property type="match status" value="1"/>
</dbReference>
<dbReference type="InterPro" id="IPR051924">
    <property type="entry name" value="GST_Kappa/NadH"/>
</dbReference>
<dbReference type="InterPro" id="IPR036249">
    <property type="entry name" value="Thioredoxin-like_sf"/>
</dbReference>
<comment type="similarity">
    <text evidence="1">Belongs to the GST superfamily. NadH family.</text>
</comment>
<evidence type="ECO:0000313" key="4">
    <source>
        <dbReference type="EMBL" id="KAB7742263.1"/>
    </source>
</evidence>
<organism evidence="4 5">
    <name type="scientific">Parvibaculum sedimenti</name>
    <dbReference type="NCBI Taxonomy" id="2608632"/>
    <lineage>
        <taxon>Bacteria</taxon>
        <taxon>Pseudomonadati</taxon>
        <taxon>Pseudomonadota</taxon>
        <taxon>Alphaproteobacteria</taxon>
        <taxon>Hyphomicrobiales</taxon>
        <taxon>Parvibaculaceae</taxon>
        <taxon>Parvibaculum</taxon>
    </lineage>
</organism>
<comment type="caution">
    <text evidence="4">The sequence shown here is derived from an EMBL/GenBank/DDBJ whole genome shotgun (WGS) entry which is preliminary data.</text>
</comment>
<evidence type="ECO:0000256" key="1">
    <source>
        <dbReference type="PIRNR" id="PIRNR006386"/>
    </source>
</evidence>
<dbReference type="GO" id="GO:0004602">
    <property type="term" value="F:glutathione peroxidase activity"/>
    <property type="evidence" value="ECO:0007669"/>
    <property type="project" value="TreeGrafter"/>
</dbReference>
<dbReference type="GO" id="GO:0018845">
    <property type="term" value="F:2-hydroxychromene-2-carboxylate isomerase activity"/>
    <property type="evidence" value="ECO:0007669"/>
    <property type="project" value="UniProtKB-UniRule"/>
</dbReference>
<protein>
    <recommendedName>
        <fullName evidence="1">2-hydroxychromene-2-carboxylate isomerase</fullName>
        <ecNumber evidence="1">5.99.1.4</ecNumber>
    </recommendedName>
</protein>
<dbReference type="PANTHER" id="PTHR42943">
    <property type="entry name" value="GLUTATHIONE S-TRANSFERASE KAPPA"/>
    <property type="match status" value="1"/>
</dbReference>
<dbReference type="InterPro" id="IPR014440">
    <property type="entry name" value="HCCAis_GSTk"/>
</dbReference>
<feature type="active site" description="Nucleophile" evidence="2">
    <location>
        <position position="11"/>
    </location>
</feature>
<keyword evidence="5" id="KW-1185">Reference proteome</keyword>
<evidence type="ECO:0000259" key="3">
    <source>
        <dbReference type="Pfam" id="PF01323"/>
    </source>
</evidence>